<dbReference type="InterPro" id="IPR000182">
    <property type="entry name" value="GNAT_dom"/>
</dbReference>
<dbReference type="OrthoDB" id="6351216at2759"/>
<dbReference type="SUPFAM" id="SSF55729">
    <property type="entry name" value="Acyl-CoA N-acyltransferases (Nat)"/>
    <property type="match status" value="1"/>
</dbReference>
<dbReference type="Gene3D" id="3.40.630.30">
    <property type="match status" value="1"/>
</dbReference>
<dbReference type="PANTHER" id="PTHR20905:SF1">
    <property type="entry name" value="AT07410P-RELATED"/>
    <property type="match status" value="1"/>
</dbReference>
<reference evidence="2" key="1">
    <citation type="submission" date="2021-11" db="EMBL/GenBank/DDBJ databases">
        <authorList>
            <person name="Schell T."/>
        </authorList>
    </citation>
    <scope>NUCLEOTIDE SEQUENCE</scope>
    <source>
        <strain evidence="2">M5</strain>
    </source>
</reference>
<proteinExistence type="predicted"/>
<sequence length="275" mass="31190">MEPVEIPFRRLQDVVDVSITAADPARTEWLHDLISSSTPFEKKELKEESLLMEREPILPDQDTEFAIVRQEEKVKVTEFLLAYFFPEVPIGKVVDMDVDSEVRPWIFDFIHLILTNPSTSIQFRQRSTGRILAVAINVIENDATTGSPDLAHFVHPHRHPKMYMNLTFLEELSAVLPPSPGSDKLLNIFMVAVDPNYGRRGLGSNLIRLSVQLAAQLGIKTVVSQAVNHYAIKSLEKCGFRSVKQLLYSQFVYHGDTPLINDGVHQRAKYLVLQL</sequence>
<accession>A0A8J2WSK1</accession>
<dbReference type="PANTHER" id="PTHR20905">
    <property type="entry name" value="N-ACETYLTRANSFERASE-RELATED"/>
    <property type="match status" value="1"/>
</dbReference>
<comment type="caution">
    <text evidence="2">The sequence shown here is derived from an EMBL/GenBank/DDBJ whole genome shotgun (WGS) entry which is preliminary data.</text>
</comment>
<dbReference type="CDD" id="cd04301">
    <property type="entry name" value="NAT_SF"/>
    <property type="match status" value="1"/>
</dbReference>
<dbReference type="InterPro" id="IPR016181">
    <property type="entry name" value="Acyl_CoA_acyltransferase"/>
</dbReference>
<dbReference type="AlphaFoldDB" id="A0A8J2WSK1"/>
<dbReference type="Pfam" id="PF00583">
    <property type="entry name" value="Acetyltransf_1"/>
    <property type="match status" value="1"/>
</dbReference>
<evidence type="ECO:0000259" key="1">
    <source>
        <dbReference type="PROSITE" id="PS51186"/>
    </source>
</evidence>
<dbReference type="EMBL" id="CAKKLH010000296">
    <property type="protein sequence ID" value="CAH0109881.1"/>
    <property type="molecule type" value="Genomic_DNA"/>
</dbReference>
<gene>
    <name evidence="2" type="ORF">DGAL_LOCUS13371</name>
</gene>
<dbReference type="Proteomes" id="UP000789390">
    <property type="component" value="Unassembled WGS sequence"/>
</dbReference>
<evidence type="ECO:0000313" key="2">
    <source>
        <dbReference type="EMBL" id="CAH0109881.1"/>
    </source>
</evidence>
<organism evidence="2 3">
    <name type="scientific">Daphnia galeata</name>
    <dbReference type="NCBI Taxonomy" id="27404"/>
    <lineage>
        <taxon>Eukaryota</taxon>
        <taxon>Metazoa</taxon>
        <taxon>Ecdysozoa</taxon>
        <taxon>Arthropoda</taxon>
        <taxon>Crustacea</taxon>
        <taxon>Branchiopoda</taxon>
        <taxon>Diplostraca</taxon>
        <taxon>Cladocera</taxon>
        <taxon>Anomopoda</taxon>
        <taxon>Daphniidae</taxon>
        <taxon>Daphnia</taxon>
    </lineage>
</organism>
<dbReference type="PROSITE" id="PS51186">
    <property type="entry name" value="GNAT"/>
    <property type="match status" value="1"/>
</dbReference>
<dbReference type="GO" id="GO:0008080">
    <property type="term" value="F:N-acetyltransferase activity"/>
    <property type="evidence" value="ECO:0007669"/>
    <property type="project" value="TreeGrafter"/>
</dbReference>
<feature type="domain" description="N-acetyltransferase" evidence="1">
    <location>
        <begin position="121"/>
        <end position="275"/>
    </location>
</feature>
<protein>
    <recommendedName>
        <fullName evidence="1">N-acetyltransferase domain-containing protein</fullName>
    </recommendedName>
</protein>
<name>A0A8J2WSK1_9CRUS</name>
<evidence type="ECO:0000313" key="3">
    <source>
        <dbReference type="Proteomes" id="UP000789390"/>
    </source>
</evidence>
<keyword evidence="3" id="KW-1185">Reference proteome</keyword>